<dbReference type="OrthoDB" id="6402501at2"/>
<dbReference type="eggNOG" id="COG4736">
    <property type="taxonomic scope" value="Bacteria"/>
</dbReference>
<evidence type="ECO:0000256" key="1">
    <source>
        <dbReference type="SAM" id="Phobius"/>
    </source>
</evidence>
<accession>A0A081NFL2</accession>
<keyword evidence="1" id="KW-1133">Transmembrane helix</keyword>
<reference evidence="2 3" key="1">
    <citation type="submission" date="2014-06" db="EMBL/GenBank/DDBJ databases">
        <title>Whole Genome Sequences of Three Symbiotic Endozoicomonas Bacteria.</title>
        <authorList>
            <person name="Neave M.J."/>
            <person name="Apprill A."/>
            <person name="Voolstra C.R."/>
        </authorList>
    </citation>
    <scope>NUCLEOTIDE SEQUENCE [LARGE SCALE GENOMIC DNA]</scope>
    <source>
        <strain evidence="2 3">DSM 25634</strain>
    </source>
</reference>
<keyword evidence="1" id="KW-0472">Membrane</keyword>
<dbReference type="Pfam" id="PF05545">
    <property type="entry name" value="FixQ"/>
    <property type="match status" value="1"/>
</dbReference>
<evidence type="ECO:0000313" key="3">
    <source>
        <dbReference type="Proteomes" id="UP000028073"/>
    </source>
</evidence>
<comment type="caution">
    <text evidence="2">The sequence shown here is derived from an EMBL/GenBank/DDBJ whole genome shotgun (WGS) entry which is preliminary data.</text>
</comment>
<dbReference type="STRING" id="1137799.GZ78_15505"/>
<protein>
    <recommendedName>
        <fullName evidence="4">Cytochrome oxidase</fullName>
    </recommendedName>
</protein>
<dbReference type="InterPro" id="IPR008621">
    <property type="entry name" value="Cbb3-typ_cyt_oxidase_comp"/>
</dbReference>
<evidence type="ECO:0008006" key="4">
    <source>
        <dbReference type="Google" id="ProtNLM"/>
    </source>
</evidence>
<organism evidence="2 3">
    <name type="scientific">Endozoicomonas numazuensis</name>
    <dbReference type="NCBI Taxonomy" id="1137799"/>
    <lineage>
        <taxon>Bacteria</taxon>
        <taxon>Pseudomonadati</taxon>
        <taxon>Pseudomonadota</taxon>
        <taxon>Gammaproteobacteria</taxon>
        <taxon>Oceanospirillales</taxon>
        <taxon>Endozoicomonadaceae</taxon>
        <taxon>Endozoicomonas</taxon>
    </lineage>
</organism>
<keyword evidence="3" id="KW-1185">Reference proteome</keyword>
<evidence type="ECO:0000313" key="2">
    <source>
        <dbReference type="EMBL" id="KEQ17235.1"/>
    </source>
</evidence>
<dbReference type="EMBL" id="JOKH01000003">
    <property type="protein sequence ID" value="KEQ17235.1"/>
    <property type="molecule type" value="Genomic_DNA"/>
</dbReference>
<dbReference type="Proteomes" id="UP000028073">
    <property type="component" value="Unassembled WGS sequence"/>
</dbReference>
<name>A0A081NFL2_9GAMM</name>
<dbReference type="CDD" id="cd01324">
    <property type="entry name" value="cbb3_Oxidase_CcoQ"/>
    <property type="match status" value="1"/>
</dbReference>
<sequence>MDINDLRGLSTVFAMIAFLAVCFWAYSGRKKHDFDEAATLPFEDDAAHINTRDARGVSSAEHADKDKGAIQ</sequence>
<feature type="transmembrane region" description="Helical" evidence="1">
    <location>
        <begin position="6"/>
        <end position="26"/>
    </location>
</feature>
<dbReference type="RefSeq" id="WP_034838313.1">
    <property type="nucleotide sequence ID" value="NZ_JOKH01000003.1"/>
</dbReference>
<dbReference type="AlphaFoldDB" id="A0A081NFL2"/>
<proteinExistence type="predicted"/>
<keyword evidence="1" id="KW-0812">Transmembrane</keyword>
<gene>
    <name evidence="2" type="ORF">GZ78_15505</name>
</gene>